<sequence length="210" mass="22771">MRRFSVMTLASGNETAPLLEMGRSAPVGPTVSPGLHTSRHPELDIGSPADPLTLVEHPAEFLAKNDLAQTVRIVVQAHPPVIRRHLVPQLRYPASAMTAGVGPSAYSAYDQCRNEDGKCQLVTVHLFRQKLNNALHELLSTVAILRASSVTQKDKHFLGRPITEMRIDVADGRRFLQAGVSVCAPRVAALPSPHWKTSSREASSSCPADC</sequence>
<reference evidence="1 2" key="1">
    <citation type="submission" date="2018-05" db="EMBL/GenBank/DDBJ databases">
        <title>Genomic Encyclopedia of Type Strains, Phase IV (KMG-IV): sequencing the most valuable type-strain genomes for metagenomic binning, comparative biology and taxonomic classification.</title>
        <authorList>
            <person name="Goeker M."/>
        </authorList>
    </citation>
    <scope>NUCLEOTIDE SEQUENCE [LARGE SCALE GENOMIC DNA]</scope>
    <source>
        <strain evidence="1 2">DSM 2626</strain>
    </source>
</reference>
<comment type="caution">
    <text evidence="1">The sequence shown here is derived from an EMBL/GenBank/DDBJ whole genome shotgun (WGS) entry which is preliminary data.</text>
</comment>
<accession>A0A8E3B2R0</accession>
<organism evidence="1 2">
    <name type="scientific">Rhizobium loti</name>
    <name type="common">Mesorhizobium loti</name>
    <dbReference type="NCBI Taxonomy" id="381"/>
    <lineage>
        <taxon>Bacteria</taxon>
        <taxon>Pseudomonadati</taxon>
        <taxon>Pseudomonadota</taxon>
        <taxon>Alphaproteobacteria</taxon>
        <taxon>Hyphomicrobiales</taxon>
        <taxon>Phyllobacteriaceae</taxon>
        <taxon>Mesorhizobium</taxon>
    </lineage>
</organism>
<proteinExistence type="predicted"/>
<dbReference type="AlphaFoldDB" id="A0A8E3B2R0"/>
<protein>
    <submittedName>
        <fullName evidence="1">Uncharacterized protein</fullName>
    </submittedName>
</protein>
<dbReference type="Proteomes" id="UP000245631">
    <property type="component" value="Unassembled WGS sequence"/>
</dbReference>
<name>A0A8E3B2R0_RHILI</name>
<gene>
    <name evidence="1" type="ORF">C8D77_113110</name>
</gene>
<dbReference type="EMBL" id="QGGH01000013">
    <property type="protein sequence ID" value="PWJ88021.1"/>
    <property type="molecule type" value="Genomic_DNA"/>
</dbReference>
<evidence type="ECO:0000313" key="1">
    <source>
        <dbReference type="EMBL" id="PWJ88021.1"/>
    </source>
</evidence>
<evidence type="ECO:0000313" key="2">
    <source>
        <dbReference type="Proteomes" id="UP000245631"/>
    </source>
</evidence>